<evidence type="ECO:0000313" key="3">
    <source>
        <dbReference type="Proteomes" id="UP001597641"/>
    </source>
</evidence>
<dbReference type="RefSeq" id="WP_377492038.1">
    <property type="nucleotide sequence ID" value="NZ_JBHUOX010000046.1"/>
</dbReference>
<comment type="caution">
    <text evidence="2">The sequence shown here is derived from an EMBL/GenBank/DDBJ whole genome shotgun (WGS) entry which is preliminary data.</text>
</comment>
<reference evidence="3" key="1">
    <citation type="journal article" date="2019" name="Int. J. Syst. Evol. Microbiol.">
        <title>The Global Catalogue of Microorganisms (GCM) 10K type strain sequencing project: providing services to taxonomists for standard genome sequencing and annotation.</title>
        <authorList>
            <consortium name="The Broad Institute Genomics Platform"/>
            <consortium name="The Broad Institute Genome Sequencing Center for Infectious Disease"/>
            <person name="Wu L."/>
            <person name="Ma J."/>
        </authorList>
    </citation>
    <scope>NUCLEOTIDE SEQUENCE [LARGE SCALE GENOMIC DNA]</scope>
    <source>
        <strain evidence="3">KCTC 23984</strain>
    </source>
</reference>
<dbReference type="EMBL" id="JBHUOX010000046">
    <property type="protein sequence ID" value="MFD3003849.1"/>
    <property type="molecule type" value="Genomic_DNA"/>
</dbReference>
<dbReference type="Gene3D" id="3.40.50.300">
    <property type="entry name" value="P-loop containing nucleotide triphosphate hydrolases"/>
    <property type="match status" value="1"/>
</dbReference>
<feature type="domain" description="ATPase dynein-related AAA" evidence="1">
    <location>
        <begin position="672"/>
        <end position="764"/>
    </location>
</feature>
<accession>A0ABW6C3R6</accession>
<protein>
    <submittedName>
        <fullName evidence="2">McrB family protein</fullName>
    </submittedName>
</protein>
<dbReference type="InterPro" id="IPR052934">
    <property type="entry name" value="Methyl-DNA_Rec/Restrict_Enz"/>
</dbReference>
<name>A0ABW6C3R6_9BACT</name>
<dbReference type="InterPro" id="IPR027417">
    <property type="entry name" value="P-loop_NTPase"/>
</dbReference>
<sequence length="872" mass="101503">MAFEPNKITKEHIRNAVSRIKEEGIDLIPSTRWDVCIDKEKYPPKDIMRYAHQEMNGENLWIHSGGRDTNRFLERLGFDVVEKENISNPIKELIQKYKVDLRQNNLASEVYKWKLLKKFQGRPNLNAPDFYEEIKSIDYSNLIYGVGIGVIHHIAKDRPEPYRDCFITLFNEEFPLANRLQKFSSETLKIYRELQPNPKHSHHHDERTMATLLTYYNPGKYALYKDSFYQKYCQLLGIKSKKVGEKYLHYLNLLDDFISDYLVYDNELLELVNDLLPDDAFEDENHKLLAQDILYRMLDGVVTPSQKEEKAFQDMLKKSSTDDLNVYFHVLDRLIEELDIADEAKLTFSTSELLSFQIGIRYCLNLKGDKFDFIAPEEYTIEGVHKGQFEGKTQPSFFHKASAEVVMQHYPAIKQAVQSELENNKYSNKKKHDNLAFRKAAFDKEYRTSMFDYQEIKPMTTKEIIRPFEKPAFPLNQILYGPPGTGKTYNTIELAVELITGKKDISHSANKRTFDRLKREGQIEFITFHQNYSYEDFVVGIKPDLDHADLKFRKNEGIFYKICERAKQDYEMPQKQTSSSSPKSFEEVFDEYFKPLIDDGKEIEIAMKSGKILTIIEIKGNSIRLRYHSGSEKHSLNKDILKQAYEDRDAFEDRNISDNGNYNNYRYVLEELWELGKQYNIVKHLKNYVLIIDEINRSNISRVFGELITLLEEDKRLGAENELKLTLPNGEQDFALPPNLYILGTMNTADKSIALVDIALRRRFEFTGFYPTKATIDALAAEGKVHDDVPALLAAINKKIFDKKGADYLVGHAYFINELTDTDLVKTIKRKVIPLLMEYFSGKIDVVRELFSNSGYTIAYDTDNYDWAIAKA</sequence>
<dbReference type="Pfam" id="PF07728">
    <property type="entry name" value="AAA_5"/>
    <property type="match status" value="1"/>
</dbReference>
<proteinExistence type="predicted"/>
<gene>
    <name evidence="2" type="ORF">ACFS7Z_26070</name>
</gene>
<dbReference type="PANTHER" id="PTHR37291:SF1">
    <property type="entry name" value="TYPE IV METHYL-DIRECTED RESTRICTION ENZYME ECOKMCRB SUBUNIT"/>
    <property type="match status" value="1"/>
</dbReference>
<keyword evidence="3" id="KW-1185">Reference proteome</keyword>
<dbReference type="Proteomes" id="UP001597641">
    <property type="component" value="Unassembled WGS sequence"/>
</dbReference>
<organism evidence="2 3">
    <name type="scientific">Pontibacter toksunensis</name>
    <dbReference type="NCBI Taxonomy" id="1332631"/>
    <lineage>
        <taxon>Bacteria</taxon>
        <taxon>Pseudomonadati</taxon>
        <taxon>Bacteroidota</taxon>
        <taxon>Cytophagia</taxon>
        <taxon>Cytophagales</taxon>
        <taxon>Hymenobacteraceae</taxon>
        <taxon>Pontibacter</taxon>
    </lineage>
</organism>
<evidence type="ECO:0000259" key="1">
    <source>
        <dbReference type="Pfam" id="PF07728"/>
    </source>
</evidence>
<dbReference type="PANTHER" id="PTHR37291">
    <property type="entry name" value="5-METHYLCYTOSINE-SPECIFIC RESTRICTION ENZYME B"/>
    <property type="match status" value="1"/>
</dbReference>
<dbReference type="SUPFAM" id="SSF52540">
    <property type="entry name" value="P-loop containing nucleoside triphosphate hydrolases"/>
    <property type="match status" value="1"/>
</dbReference>
<evidence type="ECO:0000313" key="2">
    <source>
        <dbReference type="EMBL" id="MFD3003849.1"/>
    </source>
</evidence>
<dbReference type="InterPro" id="IPR011704">
    <property type="entry name" value="ATPase_dyneun-rel_AAA"/>
</dbReference>